<feature type="region of interest" description="Disordered" evidence="1">
    <location>
        <begin position="339"/>
        <end position="363"/>
    </location>
</feature>
<protein>
    <submittedName>
        <fullName evidence="2">Uncharacterized protein</fullName>
    </submittedName>
</protein>
<dbReference type="Proteomes" id="UP001159405">
    <property type="component" value="Unassembled WGS sequence"/>
</dbReference>
<feature type="region of interest" description="Disordered" evidence="1">
    <location>
        <begin position="224"/>
        <end position="256"/>
    </location>
</feature>
<proteinExistence type="predicted"/>
<feature type="compositionally biased region" description="Polar residues" evidence="1">
    <location>
        <begin position="229"/>
        <end position="242"/>
    </location>
</feature>
<accession>A0ABN8QJJ3</accession>
<evidence type="ECO:0000313" key="2">
    <source>
        <dbReference type="EMBL" id="CAH3165766.1"/>
    </source>
</evidence>
<name>A0ABN8QJJ3_9CNID</name>
<feature type="compositionally biased region" description="Basic and acidic residues" evidence="1">
    <location>
        <begin position="102"/>
        <end position="119"/>
    </location>
</feature>
<reference evidence="2 3" key="1">
    <citation type="submission" date="2022-05" db="EMBL/GenBank/DDBJ databases">
        <authorList>
            <consortium name="Genoscope - CEA"/>
            <person name="William W."/>
        </authorList>
    </citation>
    <scope>NUCLEOTIDE SEQUENCE [LARGE SCALE GENOMIC DNA]</scope>
</reference>
<sequence>MSRDQRKISRSLEEGSILASTDQLAPISQTDNELKQKLEAIKTSHKLSNKRIRQETRELKKILHDLQKELKVSKGTHGRYIPSLLDQPQGRLRRTTVSSVPQEDRKEASQFERDQQGKVKKGLNHDFTRRRRSGSFPPILQTDLEKTRQSYSLTPSQHDENNTIPARPRGELQSHVEQLSPCTQPGLTSQLNSNQGPHIISSPYEQQQSEKQYLATTVCGKFATREGPITSNSPRSSYQSPQLYKPAESRRETRSLWQKPSIVDDYSIKSNQNEQRKKRVSVIQNNLQSKGSIGINAETPKTTLHGKFDTGHDPEYTPFDSLPAGIIGGRRLTTVTHGRVRKPSRTKGLPPLKEEKTMTTPERTTAEMWSDLANCRYLRKEEKELSMDDIFGKD</sequence>
<feature type="region of interest" description="Disordered" evidence="1">
    <location>
        <begin position="70"/>
        <end position="119"/>
    </location>
</feature>
<comment type="caution">
    <text evidence="2">The sequence shown here is derived from an EMBL/GenBank/DDBJ whole genome shotgun (WGS) entry which is preliminary data.</text>
</comment>
<organism evidence="2 3">
    <name type="scientific">Porites lobata</name>
    <dbReference type="NCBI Taxonomy" id="104759"/>
    <lineage>
        <taxon>Eukaryota</taxon>
        <taxon>Metazoa</taxon>
        <taxon>Cnidaria</taxon>
        <taxon>Anthozoa</taxon>
        <taxon>Hexacorallia</taxon>
        <taxon>Scleractinia</taxon>
        <taxon>Fungiina</taxon>
        <taxon>Poritidae</taxon>
        <taxon>Porites</taxon>
    </lineage>
</organism>
<dbReference type="EMBL" id="CALNXK010000134">
    <property type="protein sequence ID" value="CAH3165766.1"/>
    <property type="molecule type" value="Genomic_DNA"/>
</dbReference>
<gene>
    <name evidence="2" type="ORF">PLOB_00007318</name>
</gene>
<evidence type="ECO:0000313" key="3">
    <source>
        <dbReference type="Proteomes" id="UP001159405"/>
    </source>
</evidence>
<keyword evidence="3" id="KW-1185">Reference proteome</keyword>
<evidence type="ECO:0000256" key="1">
    <source>
        <dbReference type="SAM" id="MobiDB-lite"/>
    </source>
</evidence>